<name>A0A7W7FX58_9PSEU</name>
<dbReference type="EMBL" id="JACHMH010000001">
    <property type="protein sequence ID" value="MBB4678579.1"/>
    <property type="molecule type" value="Genomic_DNA"/>
</dbReference>
<sequence length="146" mass="14711">MSTRQPAPGGGAGDVAAPKPPAGGGDRADLGGGGEDIRFDTDALAGAAENFRHLGVAFAQFGGQFGELLSHPPLVNGETDETWDKFQGEYTKGVNSVINVLYAIGTAVGTTAESMGALGKLAAEAEQQGEAVAVDLGRKLPKGKSG</sequence>
<evidence type="ECO:0000313" key="3">
    <source>
        <dbReference type="Proteomes" id="UP000533598"/>
    </source>
</evidence>
<accession>A0A7W7FX58</accession>
<dbReference type="Proteomes" id="UP000533598">
    <property type="component" value="Unassembled WGS sequence"/>
</dbReference>
<keyword evidence="3" id="KW-1185">Reference proteome</keyword>
<organism evidence="2 3">
    <name type="scientific">Crossiella cryophila</name>
    <dbReference type="NCBI Taxonomy" id="43355"/>
    <lineage>
        <taxon>Bacteria</taxon>
        <taxon>Bacillati</taxon>
        <taxon>Actinomycetota</taxon>
        <taxon>Actinomycetes</taxon>
        <taxon>Pseudonocardiales</taxon>
        <taxon>Pseudonocardiaceae</taxon>
        <taxon>Crossiella</taxon>
    </lineage>
</organism>
<comment type="caution">
    <text evidence="2">The sequence shown here is derived from an EMBL/GenBank/DDBJ whole genome shotgun (WGS) entry which is preliminary data.</text>
</comment>
<evidence type="ECO:0000313" key="2">
    <source>
        <dbReference type="EMBL" id="MBB4678579.1"/>
    </source>
</evidence>
<evidence type="ECO:0000256" key="1">
    <source>
        <dbReference type="SAM" id="MobiDB-lite"/>
    </source>
</evidence>
<feature type="compositionally biased region" description="Gly residues" evidence="1">
    <location>
        <begin position="22"/>
        <end position="34"/>
    </location>
</feature>
<dbReference type="RefSeq" id="WP_185004409.1">
    <property type="nucleotide sequence ID" value="NZ_BAAAUI010000036.1"/>
</dbReference>
<proteinExistence type="predicted"/>
<dbReference type="AlphaFoldDB" id="A0A7W7FX58"/>
<reference evidence="2 3" key="1">
    <citation type="submission" date="2020-08" db="EMBL/GenBank/DDBJ databases">
        <title>Sequencing the genomes of 1000 actinobacteria strains.</title>
        <authorList>
            <person name="Klenk H.-P."/>
        </authorList>
    </citation>
    <scope>NUCLEOTIDE SEQUENCE [LARGE SCALE GENOMIC DNA]</scope>
    <source>
        <strain evidence="2 3">DSM 44230</strain>
    </source>
</reference>
<feature type="region of interest" description="Disordered" evidence="1">
    <location>
        <begin position="1"/>
        <end position="34"/>
    </location>
</feature>
<gene>
    <name evidence="2" type="ORF">HNR67_004697</name>
</gene>
<protein>
    <submittedName>
        <fullName evidence="2">Uncharacterized protein</fullName>
    </submittedName>
</protein>